<dbReference type="PRINTS" id="PR00633">
    <property type="entry name" value="RCCNDNSATION"/>
</dbReference>
<gene>
    <name evidence="4" type="ORF">AZE42_01153</name>
</gene>
<dbReference type="PANTHER" id="PTHR45982:SF3">
    <property type="entry name" value="F-BOX PROTEIN POF9"/>
    <property type="match status" value="1"/>
</dbReference>
<feature type="repeat" description="RCC1" evidence="1">
    <location>
        <begin position="133"/>
        <end position="204"/>
    </location>
</feature>
<feature type="repeat" description="RCC1" evidence="1">
    <location>
        <begin position="395"/>
        <end position="446"/>
    </location>
</feature>
<dbReference type="STRING" id="180088.A0A1J8Q8D9"/>
<reference evidence="4 5" key="1">
    <citation type="submission" date="2016-03" db="EMBL/GenBank/DDBJ databases">
        <title>Comparative genomics of the ectomycorrhizal sister species Rhizopogon vinicolor and Rhizopogon vesiculosus (Basidiomycota: Boletales) reveals a divergence of the mating type B locus.</title>
        <authorList>
            <person name="Mujic A.B."/>
            <person name="Kuo A."/>
            <person name="Tritt A."/>
            <person name="Lipzen A."/>
            <person name="Chen C."/>
            <person name="Johnson J."/>
            <person name="Sharma A."/>
            <person name="Barry K."/>
            <person name="Grigoriev I.V."/>
            <person name="Spatafora J.W."/>
        </authorList>
    </citation>
    <scope>NUCLEOTIDE SEQUENCE [LARGE SCALE GENOMIC DNA]</scope>
    <source>
        <strain evidence="4 5">AM-OR11-056</strain>
    </source>
</reference>
<proteinExistence type="predicted"/>
<dbReference type="EMBL" id="LVVM01005878">
    <property type="protein sequence ID" value="OJA09552.1"/>
    <property type="molecule type" value="Genomic_DNA"/>
</dbReference>
<dbReference type="Gene3D" id="2.130.10.30">
    <property type="entry name" value="Regulator of chromosome condensation 1/beta-lactamase-inhibitor protein II"/>
    <property type="match status" value="2"/>
</dbReference>
<dbReference type="InterPro" id="IPR051553">
    <property type="entry name" value="Ran_GTPase-activating"/>
</dbReference>
<comment type="caution">
    <text evidence="4">The sequence shown here is derived from an EMBL/GenBank/DDBJ whole genome shotgun (WGS) entry which is preliminary data.</text>
</comment>
<evidence type="ECO:0000313" key="5">
    <source>
        <dbReference type="Proteomes" id="UP000183567"/>
    </source>
</evidence>
<evidence type="ECO:0000256" key="1">
    <source>
        <dbReference type="PROSITE-ProRule" id="PRU00235"/>
    </source>
</evidence>
<evidence type="ECO:0000313" key="4">
    <source>
        <dbReference type="EMBL" id="OJA09552.1"/>
    </source>
</evidence>
<dbReference type="OrthoDB" id="61110at2759"/>
<dbReference type="SUPFAM" id="SSF81383">
    <property type="entry name" value="F-box domain"/>
    <property type="match status" value="1"/>
</dbReference>
<feature type="compositionally biased region" description="Basic and acidic residues" evidence="2">
    <location>
        <begin position="560"/>
        <end position="569"/>
    </location>
</feature>
<dbReference type="PROSITE" id="PS50012">
    <property type="entry name" value="RCC1_3"/>
    <property type="match status" value="3"/>
</dbReference>
<dbReference type="GO" id="GO:0005085">
    <property type="term" value="F:guanyl-nucleotide exchange factor activity"/>
    <property type="evidence" value="ECO:0007669"/>
    <property type="project" value="TreeGrafter"/>
</dbReference>
<dbReference type="AlphaFoldDB" id="A0A1J8Q8D9"/>
<dbReference type="InterPro" id="IPR009091">
    <property type="entry name" value="RCC1/BLIP-II"/>
</dbReference>
<feature type="domain" description="F-box" evidence="3">
    <location>
        <begin position="4"/>
        <end position="48"/>
    </location>
</feature>
<evidence type="ECO:0000256" key="2">
    <source>
        <dbReference type="SAM" id="MobiDB-lite"/>
    </source>
</evidence>
<evidence type="ECO:0000259" key="3">
    <source>
        <dbReference type="Pfam" id="PF12937"/>
    </source>
</evidence>
<protein>
    <recommendedName>
        <fullName evidence="3">F-box domain-containing protein</fullName>
    </recommendedName>
</protein>
<feature type="compositionally biased region" description="Acidic residues" evidence="2">
    <location>
        <begin position="535"/>
        <end position="547"/>
    </location>
</feature>
<dbReference type="InterPro" id="IPR036047">
    <property type="entry name" value="F-box-like_dom_sf"/>
</dbReference>
<feature type="repeat" description="RCC1" evidence="1">
    <location>
        <begin position="76"/>
        <end position="132"/>
    </location>
</feature>
<dbReference type="Proteomes" id="UP000183567">
    <property type="component" value="Unassembled WGS sequence"/>
</dbReference>
<dbReference type="InterPro" id="IPR000408">
    <property type="entry name" value="Reg_chr_condens"/>
</dbReference>
<organism evidence="4 5">
    <name type="scientific">Rhizopogon vesiculosus</name>
    <dbReference type="NCBI Taxonomy" id="180088"/>
    <lineage>
        <taxon>Eukaryota</taxon>
        <taxon>Fungi</taxon>
        <taxon>Dikarya</taxon>
        <taxon>Basidiomycota</taxon>
        <taxon>Agaricomycotina</taxon>
        <taxon>Agaricomycetes</taxon>
        <taxon>Agaricomycetidae</taxon>
        <taxon>Boletales</taxon>
        <taxon>Suillineae</taxon>
        <taxon>Rhizopogonaceae</taxon>
        <taxon>Rhizopogon</taxon>
    </lineage>
</organism>
<dbReference type="GO" id="GO:0005737">
    <property type="term" value="C:cytoplasm"/>
    <property type="evidence" value="ECO:0007669"/>
    <property type="project" value="TreeGrafter"/>
</dbReference>
<accession>A0A1J8Q8D9</accession>
<feature type="region of interest" description="Disordered" evidence="2">
    <location>
        <begin position="535"/>
        <end position="574"/>
    </location>
</feature>
<name>A0A1J8Q8D9_9AGAM</name>
<dbReference type="Pfam" id="PF12937">
    <property type="entry name" value="F-box-like"/>
    <property type="match status" value="1"/>
</dbReference>
<dbReference type="Gene3D" id="1.20.1280.50">
    <property type="match status" value="1"/>
</dbReference>
<sequence length="603" mass="65888">MIVLSDLPVEVILDNLLPWLATPDLIHLGKTNRFFARLCNDDTFWKRKLQEDFNFTDEKTARITGWKQIYRGLSNPKTFVWGEASKGRLGLKSIPNSSIRDVPYPVELKIGSGARIVNLTAAGTAFFALDSAGSVYVWGESSNIYKVQRLISHSGTLGSNSYALDRDGYSEPEKPAKTPLKLDMPSPTRSISCGRYHATTLDDQHRVWTFLSWGRPFRLDSPALDATSFDSTPAQIQSGWDFSSVLTKSGDVYIWWPSTAPLKDAIDARNAAMDAAGLKAYATEEGVIPCSTWELQQDPTRLPPLPQLPELLSWSAEPAKLVKIAALASQLIGLTNHGHVLKVSVESVHQLGRWEYLPNFSEAEKIQQHPAYVSSQLKPPQSLRITHISAQFQTFVAYSPGIGSVVLLGSHETNAESQPLILPALQNNDIISVVLGDYHYGALTSTGKLLTWGGYSRGALGLGDPGSILPGRPGGYATEERRRAAVANGGPFPPSVSEPAEVSFDHGEARRGKMFCFAVTAAGWHMGALVIDLEPDANDQDNNEDEGPSMPGRFPRHHESHGSSHDYPRDPSQWGLPGMPAFRIGFAGRGAVRGGHLSRGRGF</sequence>
<dbReference type="PANTHER" id="PTHR45982">
    <property type="entry name" value="REGULATOR OF CHROMOSOME CONDENSATION"/>
    <property type="match status" value="1"/>
</dbReference>
<dbReference type="InterPro" id="IPR001810">
    <property type="entry name" value="F-box_dom"/>
</dbReference>
<keyword evidence="5" id="KW-1185">Reference proteome</keyword>
<dbReference type="SUPFAM" id="SSF50985">
    <property type="entry name" value="RCC1/BLIP-II"/>
    <property type="match status" value="1"/>
</dbReference>